<proteinExistence type="predicted"/>
<accession>A0A2T0FFV6</accession>
<dbReference type="AlphaFoldDB" id="A0A2T0FFV6"/>
<gene>
    <name evidence="2" type="ORF">B9G98_01459</name>
</gene>
<evidence type="ECO:0000313" key="3">
    <source>
        <dbReference type="Proteomes" id="UP000238350"/>
    </source>
</evidence>
<evidence type="ECO:0000313" key="2">
    <source>
        <dbReference type="EMBL" id="PRT53839.1"/>
    </source>
</evidence>
<sequence>MSYWERSEGLVGDKTGREDGVLKAEEGRELAFQIARKRLRRSEDFAECYLESLDTSALDGIPSFNFDFEAESEPRQDSEPEPEYELKVGPEIESADPTPDPAPDSVDFEPQLTESEPEPTPEPAPEPTPEPVRSKPRILKRIIRATPSETRTHKLMIPRLIKADNSRQPTVTMALNQKRAVQLPSNKLDMDGLWLAHWLQFEESRTRL</sequence>
<reference evidence="2 3" key="1">
    <citation type="submission" date="2017-04" db="EMBL/GenBank/DDBJ databases">
        <title>Genome sequencing of [Candida] sorbophila.</title>
        <authorList>
            <person name="Ahn J.O."/>
        </authorList>
    </citation>
    <scope>NUCLEOTIDE SEQUENCE [LARGE SCALE GENOMIC DNA]</scope>
    <source>
        <strain evidence="2 3">DS02</strain>
    </source>
</reference>
<feature type="compositionally biased region" description="Low complexity" evidence="1">
    <location>
        <begin position="103"/>
        <end position="114"/>
    </location>
</feature>
<keyword evidence="3" id="KW-1185">Reference proteome</keyword>
<evidence type="ECO:0000256" key="1">
    <source>
        <dbReference type="SAM" id="MobiDB-lite"/>
    </source>
</evidence>
<feature type="compositionally biased region" description="Basic and acidic residues" evidence="1">
    <location>
        <begin position="72"/>
        <end position="90"/>
    </location>
</feature>
<comment type="caution">
    <text evidence="2">The sequence shown here is derived from an EMBL/GenBank/DDBJ whole genome shotgun (WGS) entry which is preliminary data.</text>
</comment>
<feature type="compositionally biased region" description="Pro residues" evidence="1">
    <location>
        <begin position="118"/>
        <end position="130"/>
    </location>
</feature>
<dbReference type="RefSeq" id="XP_024663785.1">
    <property type="nucleotide sequence ID" value="XM_024808017.1"/>
</dbReference>
<feature type="region of interest" description="Disordered" evidence="1">
    <location>
        <begin position="58"/>
        <end position="135"/>
    </location>
</feature>
<dbReference type="Proteomes" id="UP000238350">
    <property type="component" value="Unassembled WGS sequence"/>
</dbReference>
<organism evidence="2 3">
    <name type="scientific">Wickerhamiella sorbophila</name>
    <dbReference type="NCBI Taxonomy" id="45607"/>
    <lineage>
        <taxon>Eukaryota</taxon>
        <taxon>Fungi</taxon>
        <taxon>Dikarya</taxon>
        <taxon>Ascomycota</taxon>
        <taxon>Saccharomycotina</taxon>
        <taxon>Dipodascomycetes</taxon>
        <taxon>Dipodascales</taxon>
        <taxon>Trichomonascaceae</taxon>
        <taxon>Wickerhamiella</taxon>
    </lineage>
</organism>
<dbReference type="EMBL" id="NDIQ01000001">
    <property type="protein sequence ID" value="PRT53839.1"/>
    <property type="molecule type" value="Genomic_DNA"/>
</dbReference>
<name>A0A2T0FFV6_9ASCO</name>
<protein>
    <submittedName>
        <fullName evidence="2">Uncharacterized protein</fullName>
    </submittedName>
</protein>
<dbReference type="GeneID" id="36515208"/>